<proteinExistence type="predicted"/>
<evidence type="ECO:0000313" key="2">
    <source>
        <dbReference type="EMBL" id="TCV93092.1"/>
    </source>
</evidence>
<dbReference type="PANTHER" id="PTHR43798">
    <property type="entry name" value="MONOACYLGLYCEROL LIPASE"/>
    <property type="match status" value="1"/>
</dbReference>
<dbReference type="EMBL" id="SMCQ01000024">
    <property type="protein sequence ID" value="TCV93092.1"/>
    <property type="molecule type" value="Genomic_DNA"/>
</dbReference>
<dbReference type="Gene3D" id="3.40.50.1820">
    <property type="entry name" value="alpha/beta hydrolase"/>
    <property type="match status" value="1"/>
</dbReference>
<gene>
    <name evidence="2" type="ORF">EDD60_12413</name>
</gene>
<keyword evidence="3" id="KW-1185">Reference proteome</keyword>
<reference evidence="2 3" key="1">
    <citation type="submission" date="2019-03" db="EMBL/GenBank/DDBJ databases">
        <title>Genomic Encyclopedia of Type Strains, Phase IV (KMG-IV): sequencing the most valuable type-strain genomes for metagenomic binning, comparative biology and taxonomic classification.</title>
        <authorList>
            <person name="Goeker M."/>
        </authorList>
    </citation>
    <scope>NUCLEOTIDE SEQUENCE [LARGE SCALE GENOMIC DNA]</scope>
    <source>
        <strain evidence="2 3">DSM 29487</strain>
    </source>
</reference>
<name>A0A4R3YLP5_9FIRM</name>
<dbReference type="PANTHER" id="PTHR43798:SF6">
    <property type="entry name" value="HYDROLASE, PUTATIVE (AFU_ORTHOLOGUE AFUA_4G13070)-RELATED"/>
    <property type="match status" value="1"/>
</dbReference>
<dbReference type="RefSeq" id="WP_066444655.1">
    <property type="nucleotide sequence ID" value="NZ_JANKBF010000021.1"/>
</dbReference>
<comment type="caution">
    <text evidence="2">The sequence shown here is derived from an EMBL/GenBank/DDBJ whole genome shotgun (WGS) entry which is preliminary data.</text>
</comment>
<dbReference type="InterPro" id="IPR029058">
    <property type="entry name" value="AB_hydrolase_fold"/>
</dbReference>
<dbReference type="Pfam" id="PF00561">
    <property type="entry name" value="Abhydrolase_1"/>
    <property type="match status" value="1"/>
</dbReference>
<dbReference type="Proteomes" id="UP000295515">
    <property type="component" value="Unassembled WGS sequence"/>
</dbReference>
<dbReference type="InterPro" id="IPR000073">
    <property type="entry name" value="AB_hydrolase_1"/>
</dbReference>
<sequence length="268" mass="30814">MLYQYEDSILNYDVIGKGKPIVIIHGFGGNMAYMKACMEPVFKKCHGYQRIYIDLPGMGKSKFNIKYASSDAILDIIVSFIKEHINQPFLVVGQSYGGYIARGVLSYFGKQVDGMMLLCPVVHPENRNVENACIKYADEEFLSKLNADDKDAYLEYAVVINETTYQRFHQSAHSALQEANQEFLMTLKNHYTCSFDIDEKIKKLCYDKPVLFITAHQDICVGYKDLWNLIDDYPKASFYMVDKAGHNMQTEQPDIFEALVKQWLQNIN</sequence>
<dbReference type="SUPFAM" id="SSF53474">
    <property type="entry name" value="alpha/beta-Hydrolases"/>
    <property type="match status" value="1"/>
</dbReference>
<dbReference type="AlphaFoldDB" id="A0A4R3YLP5"/>
<feature type="domain" description="AB hydrolase-1" evidence="1">
    <location>
        <begin position="19"/>
        <end position="251"/>
    </location>
</feature>
<evidence type="ECO:0000259" key="1">
    <source>
        <dbReference type="Pfam" id="PF00561"/>
    </source>
</evidence>
<evidence type="ECO:0000313" key="3">
    <source>
        <dbReference type="Proteomes" id="UP000295515"/>
    </source>
</evidence>
<protein>
    <submittedName>
        <fullName evidence="2">Pimeloyl-ACP methyl ester carboxylesterase</fullName>
    </submittedName>
</protein>
<dbReference type="GeneID" id="98916366"/>
<accession>A0A4R3YLP5</accession>
<dbReference type="InterPro" id="IPR050266">
    <property type="entry name" value="AB_hydrolase_sf"/>
</dbReference>
<organism evidence="2 3">
    <name type="scientific">Longibaculum muris</name>
    <dbReference type="NCBI Taxonomy" id="1796628"/>
    <lineage>
        <taxon>Bacteria</taxon>
        <taxon>Bacillati</taxon>
        <taxon>Bacillota</taxon>
        <taxon>Erysipelotrichia</taxon>
        <taxon>Erysipelotrichales</taxon>
        <taxon>Coprobacillaceae</taxon>
        <taxon>Longibaculum</taxon>
    </lineage>
</organism>